<dbReference type="GO" id="GO:0015948">
    <property type="term" value="P:methanogenesis"/>
    <property type="evidence" value="ECO:0007669"/>
    <property type="project" value="UniProtKB-UniRule"/>
</dbReference>
<keyword evidence="3 4" id="KW-0808">Transferase</keyword>
<dbReference type="GO" id="GO:0008168">
    <property type="term" value="F:methyltransferase activity"/>
    <property type="evidence" value="ECO:0007669"/>
    <property type="project" value="UniProtKB-KW"/>
</dbReference>
<dbReference type="AlphaFoldDB" id="A0A1H0N7X5"/>
<evidence type="ECO:0000313" key="5">
    <source>
        <dbReference type="EMBL" id="SDO88772.1"/>
    </source>
</evidence>
<dbReference type="GO" id="GO:0032259">
    <property type="term" value="P:methylation"/>
    <property type="evidence" value="ECO:0007669"/>
    <property type="project" value="UniProtKB-KW"/>
</dbReference>
<accession>A0A1H0N7X5</accession>
<organism evidence="5 6">
    <name type="scientific">Desulforhopalus singaporensis</name>
    <dbReference type="NCBI Taxonomy" id="91360"/>
    <lineage>
        <taxon>Bacteria</taxon>
        <taxon>Pseudomonadati</taxon>
        <taxon>Thermodesulfobacteriota</taxon>
        <taxon>Desulfobulbia</taxon>
        <taxon>Desulfobulbales</taxon>
        <taxon>Desulfocapsaceae</taxon>
        <taxon>Desulforhopalus</taxon>
    </lineage>
</organism>
<sequence length="472" mass="51947">MRHFEYFSQEEVQRVHEASLKVLEETGLDFGYEPAVAVLREAGCRVEGKRVFFPPKLVEEMIAKAPAEFTLYGRNPDKNVVIGGDNIAYIPCYGSPIVTDLDRGRRESIFEDYKNFVKLSYASKVLDITGGMMAEPGDLPNDRRNAEMMYASMKYSDKPFMGGATNGAAAKETIEMASLVFGGEQELAKKPRFISILCSLTPLSYDESMLGAIMEYARAGMPQLISSLSIAGATAPVTMEGTLVVQNAEILAGIVLTQIIRPGTPVVYSGSSSNAAMRYGTLSIGSPENAVNVAATAQMARFYSLPCRGGGTLTDSKSPDAQAGLESMMSHLMATVAGVNFVLHSAGILEGYLVSSYEKFIIDDEICGMCKRIKKGEQITAENLAIDVIDQVGPGGEYLTNAHTFRNFRQSFYQPEMESRENYDTWKKNGSLTYDQVANRKWKEILEKYVEPSLPEESEKALQDYIADKYGR</sequence>
<dbReference type="PIRSF" id="PIRSF037567">
    <property type="entry name" value="MTTB_MeTrfase"/>
    <property type="match status" value="1"/>
</dbReference>
<dbReference type="InterPro" id="IPR010426">
    <property type="entry name" value="MTTB_MeTrfase"/>
</dbReference>
<dbReference type="OrthoDB" id="9815793at2"/>
<dbReference type="InterPro" id="IPR038601">
    <property type="entry name" value="MttB-like_sf"/>
</dbReference>
<gene>
    <name evidence="5" type="ORF">SAMN05660330_01288</name>
</gene>
<comment type="similarity">
    <text evidence="1 4">Belongs to the trimethylamine methyltransferase family.</text>
</comment>
<evidence type="ECO:0000256" key="1">
    <source>
        <dbReference type="ARBA" id="ARBA00007137"/>
    </source>
</evidence>
<keyword evidence="2 5" id="KW-0489">Methyltransferase</keyword>
<name>A0A1H0N7X5_9BACT</name>
<dbReference type="STRING" id="91360.SAMN05660330_01288"/>
<dbReference type="Pfam" id="PF06253">
    <property type="entry name" value="MTTB"/>
    <property type="match status" value="1"/>
</dbReference>
<evidence type="ECO:0000256" key="2">
    <source>
        <dbReference type="ARBA" id="ARBA00022603"/>
    </source>
</evidence>
<evidence type="ECO:0000256" key="4">
    <source>
        <dbReference type="PIRNR" id="PIRNR037567"/>
    </source>
</evidence>
<dbReference type="RefSeq" id="WP_092220936.1">
    <property type="nucleotide sequence ID" value="NZ_FNJI01000007.1"/>
</dbReference>
<evidence type="ECO:0000313" key="6">
    <source>
        <dbReference type="Proteomes" id="UP000199073"/>
    </source>
</evidence>
<dbReference type="EMBL" id="FNJI01000007">
    <property type="protein sequence ID" value="SDO88772.1"/>
    <property type="molecule type" value="Genomic_DNA"/>
</dbReference>
<dbReference type="EC" id="2.1.1.-" evidence="4"/>
<reference evidence="5 6" key="1">
    <citation type="submission" date="2016-10" db="EMBL/GenBank/DDBJ databases">
        <authorList>
            <person name="de Groot N.N."/>
        </authorList>
    </citation>
    <scope>NUCLEOTIDE SEQUENCE [LARGE SCALE GENOMIC DNA]</scope>
    <source>
        <strain evidence="5 6">DSM 12130</strain>
    </source>
</reference>
<proteinExistence type="inferred from homology"/>
<protein>
    <recommendedName>
        <fullName evidence="4">Methyltransferase</fullName>
        <ecNumber evidence="4">2.1.1.-</ecNumber>
    </recommendedName>
</protein>
<dbReference type="Gene3D" id="3.20.20.480">
    <property type="entry name" value="Trimethylamine methyltransferase-like"/>
    <property type="match status" value="1"/>
</dbReference>
<keyword evidence="6" id="KW-1185">Reference proteome</keyword>
<evidence type="ECO:0000256" key="3">
    <source>
        <dbReference type="ARBA" id="ARBA00022679"/>
    </source>
</evidence>
<dbReference type="Proteomes" id="UP000199073">
    <property type="component" value="Unassembled WGS sequence"/>
</dbReference>